<gene>
    <name evidence="2" type="ordered locus">PCC8801_2397</name>
</gene>
<keyword evidence="3" id="KW-1185">Reference proteome</keyword>
<organism evidence="2 3">
    <name type="scientific">Rippkaea orientalis (strain PCC 8801 / RF-1)</name>
    <name type="common">Cyanothece sp. (strain PCC 8801)</name>
    <dbReference type="NCBI Taxonomy" id="41431"/>
    <lineage>
        <taxon>Bacteria</taxon>
        <taxon>Bacillati</taxon>
        <taxon>Cyanobacteriota</taxon>
        <taxon>Cyanophyceae</taxon>
        <taxon>Oscillatoriophycideae</taxon>
        <taxon>Chroococcales</taxon>
        <taxon>Aphanothecaceae</taxon>
        <taxon>Rippkaea</taxon>
        <taxon>Rippkaea orientalis</taxon>
    </lineage>
</organism>
<name>B7K2L5_RIPO1</name>
<dbReference type="KEGG" id="cyp:PCC8801_2397"/>
<dbReference type="AlphaFoldDB" id="B7K2L5"/>
<protein>
    <recommendedName>
        <fullName evidence="4">DUF1400 domain-containing protein</fullName>
    </recommendedName>
</protein>
<dbReference type="Proteomes" id="UP000008204">
    <property type="component" value="Chromosome"/>
</dbReference>
<dbReference type="eggNOG" id="ENOG50335QQ">
    <property type="taxonomic scope" value="Bacteria"/>
</dbReference>
<accession>B7K2L5</accession>
<evidence type="ECO:0000256" key="1">
    <source>
        <dbReference type="SAM" id="SignalP"/>
    </source>
</evidence>
<dbReference type="RefSeq" id="WP_012595675.1">
    <property type="nucleotide sequence ID" value="NC_011726.1"/>
</dbReference>
<keyword evidence="1" id="KW-0732">Signal</keyword>
<sequence length="115" mass="12289">MKRIILGSLSAVILSSLAPSVFASEEVAAINLQGSRTIGNELPPITLVQLAYQGYFKDLGIPSHGGLIAAFVSKQVDAETLVRTAIAKGRLSPETLNNQEYLNIVSTDLHSLMSH</sequence>
<dbReference type="OrthoDB" id="514474at2"/>
<evidence type="ECO:0000313" key="2">
    <source>
        <dbReference type="EMBL" id="ACK66408.1"/>
    </source>
</evidence>
<feature type="signal peptide" evidence="1">
    <location>
        <begin position="1"/>
        <end position="23"/>
    </location>
</feature>
<proteinExistence type="predicted"/>
<evidence type="ECO:0008006" key="4">
    <source>
        <dbReference type="Google" id="ProtNLM"/>
    </source>
</evidence>
<dbReference type="EMBL" id="CP001287">
    <property type="protein sequence ID" value="ACK66408.1"/>
    <property type="molecule type" value="Genomic_DNA"/>
</dbReference>
<reference evidence="3" key="1">
    <citation type="journal article" date="2011" name="MBio">
        <title>Novel metabolic attributes of the genus Cyanothece, comprising a group of unicellular nitrogen-fixing Cyanobacteria.</title>
        <authorList>
            <person name="Bandyopadhyay A."/>
            <person name="Elvitigala T."/>
            <person name="Welsh E."/>
            <person name="Stockel J."/>
            <person name="Liberton M."/>
            <person name="Min H."/>
            <person name="Sherman L.A."/>
            <person name="Pakrasi H.B."/>
        </authorList>
    </citation>
    <scope>NUCLEOTIDE SEQUENCE [LARGE SCALE GENOMIC DNA]</scope>
    <source>
        <strain evidence="3">PCC 8801</strain>
    </source>
</reference>
<evidence type="ECO:0000313" key="3">
    <source>
        <dbReference type="Proteomes" id="UP000008204"/>
    </source>
</evidence>
<dbReference type="STRING" id="41431.PCC8801_2397"/>
<dbReference type="HOGENOM" id="CLU_138498_1_0_3"/>
<feature type="chain" id="PRO_5002858305" description="DUF1400 domain-containing protein" evidence="1">
    <location>
        <begin position="24"/>
        <end position="115"/>
    </location>
</feature>